<dbReference type="Gene3D" id="2.60.40.650">
    <property type="match status" value="1"/>
</dbReference>
<dbReference type="SUPFAM" id="SSF56524">
    <property type="entry name" value="Oxidoreductase molybdopterin-binding domain"/>
    <property type="match status" value="1"/>
</dbReference>
<protein>
    <submittedName>
        <fullName evidence="8">Sulfite oxidase isoform X4</fullName>
    </submittedName>
</protein>
<dbReference type="InterPro" id="IPR005066">
    <property type="entry name" value="MoCF_OxRdtse_dimer"/>
</dbReference>
<evidence type="ECO:0000256" key="2">
    <source>
        <dbReference type="ARBA" id="ARBA00022505"/>
    </source>
</evidence>
<dbReference type="InterPro" id="IPR008335">
    <property type="entry name" value="Mopterin_OxRdtase_euk"/>
</dbReference>
<keyword evidence="4" id="KW-0560">Oxidoreductase</keyword>
<dbReference type="Pfam" id="PF00174">
    <property type="entry name" value="Oxidored_molyb"/>
    <property type="match status" value="1"/>
</dbReference>
<keyword evidence="3" id="KW-0479">Metal-binding</keyword>
<evidence type="ECO:0000313" key="7">
    <source>
        <dbReference type="Proteomes" id="UP001652600"/>
    </source>
</evidence>
<keyword evidence="7" id="KW-1185">Reference proteome</keyword>
<dbReference type="PANTHER" id="PTHR19372:SF7">
    <property type="entry name" value="SULFITE OXIDASE, MITOCHONDRIAL"/>
    <property type="match status" value="1"/>
</dbReference>
<evidence type="ECO:0000256" key="1">
    <source>
        <dbReference type="ARBA" id="ARBA00001924"/>
    </source>
</evidence>
<feature type="domain" description="Oxidoreductase molybdopterin-binding" evidence="5">
    <location>
        <begin position="101"/>
        <end position="168"/>
    </location>
</feature>
<dbReference type="Proteomes" id="UP001652600">
    <property type="component" value="Chromosome 3"/>
</dbReference>
<name>A0ABM3KL62_CUCME</name>
<reference evidence="8" key="1">
    <citation type="submission" date="2025-08" db="UniProtKB">
        <authorList>
            <consortium name="RefSeq"/>
        </authorList>
    </citation>
    <scope>IDENTIFICATION</scope>
    <source>
        <tissue evidence="8">Stem</tissue>
    </source>
</reference>
<dbReference type="InterPro" id="IPR014756">
    <property type="entry name" value="Ig_E-set"/>
</dbReference>
<gene>
    <name evidence="8" type="primary">LOC103485484</name>
</gene>
<dbReference type="Pfam" id="PF03404">
    <property type="entry name" value="Mo-co_dimer"/>
    <property type="match status" value="1"/>
</dbReference>
<dbReference type="InterPro" id="IPR036374">
    <property type="entry name" value="OxRdtase_Mopterin-bd_sf"/>
</dbReference>
<comment type="cofactor">
    <cofactor evidence="1">
        <name>Mo-molybdopterin</name>
        <dbReference type="ChEBI" id="CHEBI:71302"/>
    </cofactor>
</comment>
<sequence length="326" mass="36507">MPGLTAPSDYSQEPLRHPSLIINAKEPFNAEPPRSALISSYITPVHFFYKRNHGPIPLVDDIERYCVSINGLTENPKELFMNDIRMLPKYNVTATLQEEKGGPYKASIPLIQASNPEADVLLAYEMNGEPLNRDHGYPLRVIVPGVIGARSVKWLDSISINAEECQGFFMQKDYKMFPPSVDWSNIDWSARRPQMDFPIQCAICSLEDVDHIKPGKVTVSGYAVAGGGRGIERVDISVDGGKNWIEATRYQKIGVPYVADSLSSYKWAWVFFEITVDILRNTEIVAKAVDSAANVQPEKVEEIWNVRGILNNSWHRVQVGVGRSSI</sequence>
<feature type="domain" description="Moybdenum cofactor oxidoreductase dimerisation" evidence="6">
    <location>
        <begin position="193"/>
        <end position="320"/>
    </location>
</feature>
<dbReference type="RefSeq" id="XP_050938532.1">
    <property type="nucleotide sequence ID" value="XM_051082575.1"/>
</dbReference>
<evidence type="ECO:0000259" key="6">
    <source>
        <dbReference type="Pfam" id="PF03404"/>
    </source>
</evidence>
<accession>A0ABM3KL62</accession>
<dbReference type="Gene3D" id="3.90.420.10">
    <property type="entry name" value="Oxidoreductase, molybdopterin-binding domain"/>
    <property type="match status" value="2"/>
</dbReference>
<evidence type="ECO:0000256" key="4">
    <source>
        <dbReference type="ARBA" id="ARBA00023002"/>
    </source>
</evidence>
<dbReference type="InterPro" id="IPR000572">
    <property type="entry name" value="OxRdtase_Mopterin-bd_dom"/>
</dbReference>
<evidence type="ECO:0000256" key="3">
    <source>
        <dbReference type="ARBA" id="ARBA00022723"/>
    </source>
</evidence>
<dbReference type="PRINTS" id="PR00407">
    <property type="entry name" value="EUMOPTERIN"/>
</dbReference>
<evidence type="ECO:0000259" key="5">
    <source>
        <dbReference type="Pfam" id="PF00174"/>
    </source>
</evidence>
<keyword evidence="2" id="KW-0500">Molybdenum</keyword>
<evidence type="ECO:0000313" key="8">
    <source>
        <dbReference type="RefSeq" id="XP_050938532.1"/>
    </source>
</evidence>
<proteinExistence type="predicted"/>
<dbReference type="PANTHER" id="PTHR19372">
    <property type="entry name" value="SULFITE REDUCTASE"/>
    <property type="match status" value="1"/>
</dbReference>
<dbReference type="GeneID" id="103485484"/>
<organism evidence="7 8">
    <name type="scientific">Cucumis melo</name>
    <name type="common">Muskmelon</name>
    <dbReference type="NCBI Taxonomy" id="3656"/>
    <lineage>
        <taxon>Eukaryota</taxon>
        <taxon>Viridiplantae</taxon>
        <taxon>Streptophyta</taxon>
        <taxon>Embryophyta</taxon>
        <taxon>Tracheophyta</taxon>
        <taxon>Spermatophyta</taxon>
        <taxon>Magnoliopsida</taxon>
        <taxon>eudicotyledons</taxon>
        <taxon>Gunneridae</taxon>
        <taxon>Pentapetalae</taxon>
        <taxon>rosids</taxon>
        <taxon>fabids</taxon>
        <taxon>Cucurbitales</taxon>
        <taxon>Cucurbitaceae</taxon>
        <taxon>Benincaseae</taxon>
        <taxon>Cucumis</taxon>
    </lineage>
</organism>
<dbReference type="SUPFAM" id="SSF81296">
    <property type="entry name" value="E set domains"/>
    <property type="match status" value="1"/>
</dbReference>